<dbReference type="InterPro" id="IPR000008">
    <property type="entry name" value="C2_dom"/>
</dbReference>
<protein>
    <submittedName>
        <fullName evidence="4">GL21942</fullName>
    </submittedName>
</protein>
<evidence type="ECO:0000256" key="1">
    <source>
        <dbReference type="ARBA" id="ARBA00005823"/>
    </source>
</evidence>
<dbReference type="PRINTS" id="PR00360">
    <property type="entry name" value="C2DOMAIN"/>
</dbReference>
<name>B4GE32_DROPE</name>
<proteinExistence type="inferred from homology"/>
<sequence>MDEEQMWKGFFLKLHELKMNPPTEHEYQLQDGDGGFFEKFGSLLRQKSQLNENILRTPLSSLKEDIQIEENELIIEKPNHADPIDTFVEEILPPWAPTNDIGDTVFDSGTVMNVEDLYEEILFEIYNNIGCENNEGRIESLVGFAQDAFKIPNSTHLEISEVAVRKEPPNVRLNIEIIKAENLLSKDSNGLSDPFVTLYLESRNSHRYNSSVKPATLNPIWEEHFSLDFDAAETIKEKVSKLLDVKGVKGLCKVMKEIAVTASSGKHDNESKHEIFVLLTAFNLLVYSSFWTDRLV</sequence>
<evidence type="ECO:0000259" key="3">
    <source>
        <dbReference type="PROSITE" id="PS50004"/>
    </source>
</evidence>
<dbReference type="Proteomes" id="UP000008744">
    <property type="component" value="Unassembled WGS sequence"/>
</dbReference>
<dbReference type="OMA" id="PPTEHEY"/>
<dbReference type="SMART" id="SM00239">
    <property type="entry name" value="C2"/>
    <property type="match status" value="1"/>
</dbReference>
<evidence type="ECO:0000256" key="2">
    <source>
        <dbReference type="ARBA" id="ARBA00022483"/>
    </source>
</evidence>
<organism evidence="5">
    <name type="scientific">Drosophila persimilis</name>
    <name type="common">Fruit fly</name>
    <dbReference type="NCBI Taxonomy" id="7234"/>
    <lineage>
        <taxon>Eukaryota</taxon>
        <taxon>Metazoa</taxon>
        <taxon>Ecdysozoa</taxon>
        <taxon>Arthropoda</taxon>
        <taxon>Hexapoda</taxon>
        <taxon>Insecta</taxon>
        <taxon>Pterygota</taxon>
        <taxon>Neoptera</taxon>
        <taxon>Endopterygota</taxon>
        <taxon>Diptera</taxon>
        <taxon>Brachycera</taxon>
        <taxon>Muscomorpha</taxon>
        <taxon>Ephydroidea</taxon>
        <taxon>Drosophilidae</taxon>
        <taxon>Drosophila</taxon>
        <taxon>Sophophora</taxon>
    </lineage>
</organism>
<dbReference type="OrthoDB" id="67700at2759"/>
<evidence type="ECO:0000313" key="4">
    <source>
        <dbReference type="EMBL" id="EDW33867.1"/>
    </source>
</evidence>
<feature type="domain" description="C2" evidence="3">
    <location>
        <begin position="153"/>
        <end position="276"/>
    </location>
</feature>
<reference evidence="4 5" key="1">
    <citation type="journal article" date="2007" name="Nature">
        <title>Evolution of genes and genomes on the Drosophila phylogeny.</title>
        <authorList>
            <consortium name="Drosophila 12 Genomes Consortium"/>
            <person name="Clark A.G."/>
            <person name="Eisen M.B."/>
            <person name="Smith D.R."/>
            <person name="Bergman C.M."/>
            <person name="Oliver B."/>
            <person name="Markow T.A."/>
            <person name="Kaufman T.C."/>
            <person name="Kellis M."/>
            <person name="Gelbart W."/>
            <person name="Iyer V.N."/>
            <person name="Pollard D.A."/>
            <person name="Sackton T.B."/>
            <person name="Larracuente A.M."/>
            <person name="Singh N.D."/>
            <person name="Abad J.P."/>
            <person name="Abt D.N."/>
            <person name="Adryan B."/>
            <person name="Aguade M."/>
            <person name="Akashi H."/>
            <person name="Anderson W.W."/>
            <person name="Aquadro C.F."/>
            <person name="Ardell D.H."/>
            <person name="Arguello R."/>
            <person name="Artieri C.G."/>
            <person name="Barbash D.A."/>
            <person name="Barker D."/>
            <person name="Barsanti P."/>
            <person name="Batterham P."/>
            <person name="Batzoglou S."/>
            <person name="Begun D."/>
            <person name="Bhutkar A."/>
            <person name="Blanco E."/>
            <person name="Bosak S.A."/>
            <person name="Bradley R.K."/>
            <person name="Brand A.D."/>
            <person name="Brent M.R."/>
            <person name="Brooks A.N."/>
            <person name="Brown R.H."/>
            <person name="Butlin R.K."/>
            <person name="Caggese C."/>
            <person name="Calvi B.R."/>
            <person name="Bernardo de Carvalho A."/>
            <person name="Caspi A."/>
            <person name="Castrezana S."/>
            <person name="Celniker S.E."/>
            <person name="Chang J.L."/>
            <person name="Chapple C."/>
            <person name="Chatterji S."/>
            <person name="Chinwalla A."/>
            <person name="Civetta A."/>
            <person name="Clifton S.W."/>
            <person name="Comeron J.M."/>
            <person name="Costello J.C."/>
            <person name="Coyne J.A."/>
            <person name="Daub J."/>
            <person name="David R.G."/>
            <person name="Delcher A.L."/>
            <person name="Delehaunty K."/>
            <person name="Do C.B."/>
            <person name="Ebling H."/>
            <person name="Edwards K."/>
            <person name="Eickbush T."/>
            <person name="Evans J.D."/>
            <person name="Filipski A."/>
            <person name="Findeiss S."/>
            <person name="Freyhult E."/>
            <person name="Fulton L."/>
            <person name="Fulton R."/>
            <person name="Garcia A.C."/>
            <person name="Gardiner A."/>
            <person name="Garfield D.A."/>
            <person name="Garvin B.E."/>
            <person name="Gibson G."/>
            <person name="Gilbert D."/>
            <person name="Gnerre S."/>
            <person name="Godfrey J."/>
            <person name="Good R."/>
            <person name="Gotea V."/>
            <person name="Gravely B."/>
            <person name="Greenberg A.J."/>
            <person name="Griffiths-Jones S."/>
            <person name="Gross S."/>
            <person name="Guigo R."/>
            <person name="Gustafson E.A."/>
            <person name="Haerty W."/>
            <person name="Hahn M.W."/>
            <person name="Halligan D.L."/>
            <person name="Halpern A.L."/>
            <person name="Halter G.M."/>
            <person name="Han M.V."/>
            <person name="Heger A."/>
            <person name="Hillier L."/>
            <person name="Hinrichs A.S."/>
            <person name="Holmes I."/>
            <person name="Hoskins R.A."/>
            <person name="Hubisz M.J."/>
            <person name="Hultmark D."/>
            <person name="Huntley M.A."/>
            <person name="Jaffe D.B."/>
            <person name="Jagadeeshan S."/>
            <person name="Jeck W.R."/>
            <person name="Johnson J."/>
            <person name="Jones C.D."/>
            <person name="Jordan W.C."/>
            <person name="Karpen G.H."/>
            <person name="Kataoka E."/>
            <person name="Keightley P.D."/>
            <person name="Kheradpour P."/>
            <person name="Kirkness E.F."/>
            <person name="Koerich L.B."/>
            <person name="Kristiansen K."/>
            <person name="Kudrna D."/>
            <person name="Kulathinal R.J."/>
            <person name="Kumar S."/>
            <person name="Kwok R."/>
            <person name="Lander E."/>
            <person name="Langley C.H."/>
            <person name="Lapoint R."/>
            <person name="Lazzaro B.P."/>
            <person name="Lee S.J."/>
            <person name="Levesque L."/>
            <person name="Li R."/>
            <person name="Lin C.F."/>
            <person name="Lin M.F."/>
            <person name="Lindblad-Toh K."/>
            <person name="Llopart A."/>
            <person name="Long M."/>
            <person name="Low L."/>
            <person name="Lozovsky E."/>
            <person name="Lu J."/>
            <person name="Luo M."/>
            <person name="Machado C.A."/>
            <person name="Makalowski W."/>
            <person name="Marzo M."/>
            <person name="Matsuda M."/>
            <person name="Matzkin L."/>
            <person name="McAllister B."/>
            <person name="McBride C.S."/>
            <person name="McKernan B."/>
            <person name="McKernan K."/>
            <person name="Mendez-Lago M."/>
            <person name="Minx P."/>
            <person name="Mollenhauer M.U."/>
            <person name="Montooth K."/>
            <person name="Mount S.M."/>
            <person name="Mu X."/>
            <person name="Myers E."/>
            <person name="Negre B."/>
            <person name="Newfeld S."/>
            <person name="Nielsen R."/>
            <person name="Noor M.A."/>
            <person name="O'Grady P."/>
            <person name="Pachter L."/>
            <person name="Papaceit M."/>
            <person name="Parisi M.J."/>
            <person name="Parisi M."/>
            <person name="Parts L."/>
            <person name="Pedersen J.S."/>
            <person name="Pesole G."/>
            <person name="Phillippy A.M."/>
            <person name="Ponting C.P."/>
            <person name="Pop M."/>
            <person name="Porcelli D."/>
            <person name="Powell J.R."/>
            <person name="Prohaska S."/>
            <person name="Pruitt K."/>
            <person name="Puig M."/>
            <person name="Quesneville H."/>
            <person name="Ram K.R."/>
            <person name="Rand D."/>
            <person name="Rasmussen M.D."/>
            <person name="Reed L.K."/>
            <person name="Reenan R."/>
            <person name="Reily A."/>
            <person name="Remington K.A."/>
            <person name="Rieger T.T."/>
            <person name="Ritchie M.G."/>
            <person name="Robin C."/>
            <person name="Rogers Y.H."/>
            <person name="Rohde C."/>
            <person name="Rozas J."/>
            <person name="Rubenfield M.J."/>
            <person name="Ruiz A."/>
            <person name="Russo S."/>
            <person name="Salzberg S.L."/>
            <person name="Sanchez-Gracia A."/>
            <person name="Saranga D.J."/>
            <person name="Sato H."/>
            <person name="Schaeffer S.W."/>
            <person name="Schatz M.C."/>
            <person name="Schlenke T."/>
            <person name="Schwartz R."/>
            <person name="Segarra C."/>
            <person name="Singh R.S."/>
            <person name="Sirot L."/>
            <person name="Sirota M."/>
            <person name="Sisneros N.B."/>
            <person name="Smith C.D."/>
            <person name="Smith T.F."/>
            <person name="Spieth J."/>
            <person name="Stage D.E."/>
            <person name="Stark A."/>
            <person name="Stephan W."/>
            <person name="Strausberg R.L."/>
            <person name="Strempel S."/>
            <person name="Sturgill D."/>
            <person name="Sutton G."/>
            <person name="Sutton G.G."/>
            <person name="Tao W."/>
            <person name="Teichmann S."/>
            <person name="Tobari Y.N."/>
            <person name="Tomimura Y."/>
            <person name="Tsolas J.M."/>
            <person name="Valente V.L."/>
            <person name="Venter E."/>
            <person name="Venter J.C."/>
            <person name="Vicario S."/>
            <person name="Vieira F.G."/>
            <person name="Vilella A.J."/>
            <person name="Villasante A."/>
            <person name="Walenz B."/>
            <person name="Wang J."/>
            <person name="Wasserman M."/>
            <person name="Watts T."/>
            <person name="Wilson D."/>
            <person name="Wilson R.K."/>
            <person name="Wing R.A."/>
            <person name="Wolfner M.F."/>
            <person name="Wong A."/>
            <person name="Wong G.K."/>
            <person name="Wu C.I."/>
            <person name="Wu G."/>
            <person name="Yamamoto D."/>
            <person name="Yang H.P."/>
            <person name="Yang S.P."/>
            <person name="Yorke J.A."/>
            <person name="Yoshida K."/>
            <person name="Zdobnov E."/>
            <person name="Zhang P."/>
            <person name="Zhang Y."/>
            <person name="Zimin A.V."/>
            <person name="Baldwin J."/>
            <person name="Abdouelleil A."/>
            <person name="Abdulkadir J."/>
            <person name="Abebe A."/>
            <person name="Abera B."/>
            <person name="Abreu J."/>
            <person name="Acer S.C."/>
            <person name="Aftuck L."/>
            <person name="Alexander A."/>
            <person name="An P."/>
            <person name="Anderson E."/>
            <person name="Anderson S."/>
            <person name="Arachi H."/>
            <person name="Azer M."/>
            <person name="Bachantsang P."/>
            <person name="Barry A."/>
            <person name="Bayul T."/>
            <person name="Berlin A."/>
            <person name="Bessette D."/>
            <person name="Bloom T."/>
            <person name="Blye J."/>
            <person name="Boguslavskiy L."/>
            <person name="Bonnet C."/>
            <person name="Boukhgalter B."/>
            <person name="Bourzgui I."/>
            <person name="Brown A."/>
            <person name="Cahill P."/>
            <person name="Channer S."/>
            <person name="Cheshatsang Y."/>
            <person name="Chuda L."/>
            <person name="Citroen M."/>
            <person name="Collymore A."/>
            <person name="Cooke P."/>
            <person name="Costello M."/>
            <person name="D'Aco K."/>
            <person name="Daza R."/>
            <person name="De Haan G."/>
            <person name="DeGray S."/>
            <person name="DeMaso C."/>
            <person name="Dhargay N."/>
            <person name="Dooley K."/>
            <person name="Dooley E."/>
            <person name="Doricent M."/>
            <person name="Dorje P."/>
            <person name="Dorjee K."/>
            <person name="Dupes A."/>
            <person name="Elong R."/>
            <person name="Falk J."/>
            <person name="Farina A."/>
            <person name="Faro S."/>
            <person name="Ferguson D."/>
            <person name="Fisher S."/>
            <person name="Foley C.D."/>
            <person name="Franke A."/>
            <person name="Friedrich D."/>
            <person name="Gadbois L."/>
            <person name="Gearin G."/>
            <person name="Gearin C.R."/>
            <person name="Giannoukos G."/>
            <person name="Goode T."/>
            <person name="Graham J."/>
            <person name="Grandbois E."/>
            <person name="Grewal S."/>
            <person name="Gyaltsen K."/>
            <person name="Hafez N."/>
            <person name="Hagos B."/>
            <person name="Hall J."/>
            <person name="Henson C."/>
            <person name="Hollinger A."/>
            <person name="Honan T."/>
            <person name="Huard M.D."/>
            <person name="Hughes L."/>
            <person name="Hurhula B."/>
            <person name="Husby M.E."/>
            <person name="Kamat A."/>
            <person name="Kanga B."/>
            <person name="Kashin S."/>
            <person name="Khazanovich D."/>
            <person name="Kisner P."/>
            <person name="Lance K."/>
            <person name="Lara M."/>
            <person name="Lee W."/>
            <person name="Lennon N."/>
            <person name="Letendre F."/>
            <person name="LeVine R."/>
            <person name="Lipovsky A."/>
            <person name="Liu X."/>
            <person name="Liu J."/>
            <person name="Liu S."/>
            <person name="Lokyitsang T."/>
            <person name="Lokyitsang Y."/>
            <person name="Lubonja R."/>
            <person name="Lui A."/>
            <person name="MacDonald P."/>
            <person name="Magnisalis V."/>
            <person name="Maru K."/>
            <person name="Matthews C."/>
            <person name="McCusker W."/>
            <person name="McDonough S."/>
            <person name="Mehta T."/>
            <person name="Meldrim J."/>
            <person name="Meneus L."/>
            <person name="Mihai O."/>
            <person name="Mihalev A."/>
            <person name="Mihova T."/>
            <person name="Mittelman R."/>
            <person name="Mlenga V."/>
            <person name="Montmayeur A."/>
            <person name="Mulrain L."/>
            <person name="Navidi A."/>
            <person name="Naylor J."/>
            <person name="Negash T."/>
            <person name="Nguyen T."/>
            <person name="Nguyen N."/>
            <person name="Nicol R."/>
            <person name="Norbu C."/>
            <person name="Norbu N."/>
            <person name="Novod N."/>
            <person name="O'Neill B."/>
            <person name="Osman S."/>
            <person name="Markiewicz E."/>
            <person name="Oyono O.L."/>
            <person name="Patti C."/>
            <person name="Phunkhang P."/>
            <person name="Pierre F."/>
            <person name="Priest M."/>
            <person name="Raghuraman S."/>
            <person name="Rege F."/>
            <person name="Reyes R."/>
            <person name="Rise C."/>
            <person name="Rogov P."/>
            <person name="Ross K."/>
            <person name="Ryan E."/>
            <person name="Settipalli S."/>
            <person name="Shea T."/>
            <person name="Sherpa N."/>
            <person name="Shi L."/>
            <person name="Shih D."/>
            <person name="Sparrow T."/>
            <person name="Spaulding J."/>
            <person name="Stalker J."/>
            <person name="Stange-Thomann N."/>
            <person name="Stavropoulos S."/>
            <person name="Stone C."/>
            <person name="Strader C."/>
            <person name="Tesfaye S."/>
            <person name="Thomson T."/>
            <person name="Thoulutsang Y."/>
            <person name="Thoulutsang D."/>
            <person name="Topham K."/>
            <person name="Topping I."/>
            <person name="Tsamla T."/>
            <person name="Vassiliev H."/>
            <person name="Vo A."/>
            <person name="Wangchuk T."/>
            <person name="Wangdi T."/>
            <person name="Weiand M."/>
            <person name="Wilkinson J."/>
            <person name="Wilson A."/>
            <person name="Yadav S."/>
            <person name="Young G."/>
            <person name="Yu Q."/>
            <person name="Zembek L."/>
            <person name="Zhong D."/>
            <person name="Zimmer A."/>
            <person name="Zwirko Z."/>
            <person name="Jaffe D.B."/>
            <person name="Alvarez P."/>
            <person name="Brockman W."/>
            <person name="Butler J."/>
            <person name="Chin C."/>
            <person name="Gnerre S."/>
            <person name="Grabherr M."/>
            <person name="Kleber M."/>
            <person name="Mauceli E."/>
            <person name="MacCallum I."/>
        </authorList>
    </citation>
    <scope>NUCLEOTIDE SEQUENCE [LARGE SCALE GENOMIC DNA]</scope>
    <source>
        <strain evidence="5">MSH-3 / Tucson 14011-0111.49</strain>
    </source>
</reference>
<keyword evidence="2" id="KW-0268">Exocytosis</keyword>
<dbReference type="PANTHER" id="PTHR45999">
    <property type="entry name" value="UNC-13-4A, ISOFORM B"/>
    <property type="match status" value="1"/>
</dbReference>
<dbReference type="GO" id="GO:0006887">
    <property type="term" value="P:exocytosis"/>
    <property type="evidence" value="ECO:0007669"/>
    <property type="project" value="UniProtKB-KW"/>
</dbReference>
<dbReference type="HOGENOM" id="CLU_964021_0_0_1"/>
<dbReference type="Pfam" id="PF00168">
    <property type="entry name" value="C2"/>
    <property type="match status" value="1"/>
</dbReference>
<gene>
    <name evidence="4" type="primary">Dper\GL21942</name>
    <name evidence="4" type="ORF">Dper_GL21942</name>
</gene>
<evidence type="ECO:0000313" key="5">
    <source>
        <dbReference type="Proteomes" id="UP000008744"/>
    </source>
</evidence>
<dbReference type="eggNOG" id="KOG1328">
    <property type="taxonomic scope" value="Eukaryota"/>
</dbReference>
<accession>B4GE32</accession>
<dbReference type="GO" id="GO:0099503">
    <property type="term" value="C:secretory vesicle"/>
    <property type="evidence" value="ECO:0007669"/>
    <property type="project" value="TreeGrafter"/>
</dbReference>
<dbReference type="SUPFAM" id="SSF49562">
    <property type="entry name" value="C2 domain (Calcium/lipid-binding domain, CaLB)"/>
    <property type="match status" value="1"/>
</dbReference>
<dbReference type="Gene3D" id="2.60.40.150">
    <property type="entry name" value="C2 domain"/>
    <property type="match status" value="1"/>
</dbReference>
<keyword evidence="5" id="KW-1185">Reference proteome</keyword>
<dbReference type="EMBL" id="CH479182">
    <property type="protein sequence ID" value="EDW33867.1"/>
    <property type="molecule type" value="Genomic_DNA"/>
</dbReference>
<dbReference type="AlphaFoldDB" id="B4GE32"/>
<dbReference type="InterPro" id="IPR052095">
    <property type="entry name" value="UNC-13_domain"/>
</dbReference>
<dbReference type="PhylomeDB" id="B4GE32"/>
<dbReference type="InterPro" id="IPR035892">
    <property type="entry name" value="C2_domain_sf"/>
</dbReference>
<comment type="similarity">
    <text evidence="1">Belongs to the unc-13 family.</text>
</comment>
<dbReference type="PROSITE" id="PS50004">
    <property type="entry name" value="C2"/>
    <property type="match status" value="1"/>
</dbReference>
<dbReference type="PANTHER" id="PTHR45999:SF2">
    <property type="entry name" value="PROTEIN UNC-13 HOMOLOG 4B"/>
    <property type="match status" value="1"/>
</dbReference>